<dbReference type="Gene3D" id="2.40.50.180">
    <property type="entry name" value="CheA-289, Domain 4"/>
    <property type="match status" value="1"/>
</dbReference>
<comment type="caution">
    <text evidence="2">The sequence shown here is derived from an EMBL/GenBank/DDBJ whole genome shotgun (WGS) entry which is preliminary data.</text>
</comment>
<sequence>MTQSTGYQQQVAGDSYLTFMMNREYFAVHVNKVTELMEMLPVTGVPRAPEYMRGVINLRGAVVPVIDTRVKFSLPGAADTIDTCIIVLQVEVDQEMLKIGAIVDSVAEVIEVTPEAIQSLPTMGNKERTRFIQGVIKLDNKFIMILDVDKVFSNEEYIDLKQAQGETIQ</sequence>
<accession>A0AAP2GPX8</accession>
<dbReference type="GO" id="GO:0007165">
    <property type="term" value="P:signal transduction"/>
    <property type="evidence" value="ECO:0007669"/>
    <property type="project" value="InterPro"/>
</dbReference>
<organism evidence="2 3">
    <name type="scientific">Dawidia cretensis</name>
    <dbReference type="NCBI Taxonomy" id="2782350"/>
    <lineage>
        <taxon>Bacteria</taxon>
        <taxon>Pseudomonadati</taxon>
        <taxon>Bacteroidota</taxon>
        <taxon>Cytophagia</taxon>
        <taxon>Cytophagales</taxon>
        <taxon>Chryseotaleaceae</taxon>
        <taxon>Dawidia</taxon>
    </lineage>
</organism>
<dbReference type="InterPro" id="IPR002545">
    <property type="entry name" value="CheW-lke_dom"/>
</dbReference>
<dbReference type="AlphaFoldDB" id="A0AAP2GPX8"/>
<dbReference type="PROSITE" id="PS50851">
    <property type="entry name" value="CHEW"/>
    <property type="match status" value="1"/>
</dbReference>
<dbReference type="SUPFAM" id="SSF50341">
    <property type="entry name" value="CheW-like"/>
    <property type="match status" value="1"/>
</dbReference>
<name>A0AAP2GPX8_9BACT</name>
<dbReference type="Pfam" id="PF01584">
    <property type="entry name" value="CheW"/>
    <property type="match status" value="1"/>
</dbReference>
<evidence type="ECO:0000313" key="3">
    <source>
        <dbReference type="Proteomes" id="UP001319080"/>
    </source>
</evidence>
<protein>
    <submittedName>
        <fullName evidence="2">Chemotaxis protein CheW</fullName>
    </submittedName>
</protein>
<dbReference type="GO" id="GO:0005829">
    <property type="term" value="C:cytosol"/>
    <property type="evidence" value="ECO:0007669"/>
    <property type="project" value="TreeGrafter"/>
</dbReference>
<dbReference type="PANTHER" id="PTHR22617">
    <property type="entry name" value="CHEMOTAXIS SENSOR HISTIDINE KINASE-RELATED"/>
    <property type="match status" value="1"/>
</dbReference>
<evidence type="ECO:0000259" key="1">
    <source>
        <dbReference type="PROSITE" id="PS50851"/>
    </source>
</evidence>
<dbReference type="PANTHER" id="PTHR22617:SF41">
    <property type="entry name" value="CHEMOTAXIS SIGNAL TRANSDUCTION SYSTEM ADAPTOR PROTEIN CHEW"/>
    <property type="match status" value="1"/>
</dbReference>
<dbReference type="CDD" id="cd00732">
    <property type="entry name" value="CheW"/>
    <property type="match status" value="1"/>
</dbReference>
<dbReference type="InterPro" id="IPR036061">
    <property type="entry name" value="CheW-like_dom_sf"/>
</dbReference>
<dbReference type="SMART" id="SM00260">
    <property type="entry name" value="CheW"/>
    <property type="match status" value="1"/>
</dbReference>
<evidence type="ECO:0000313" key="2">
    <source>
        <dbReference type="EMBL" id="MBT1708704.1"/>
    </source>
</evidence>
<reference evidence="2 3" key="1">
    <citation type="submission" date="2021-05" db="EMBL/GenBank/DDBJ databases">
        <title>A Polyphasic approach of four new species of the genus Ohtaekwangia: Ohtaekwangia histidinii sp. nov., Ohtaekwangia cretensis sp. nov., Ohtaekwangia indiensis sp. nov., Ohtaekwangia reichenbachii sp. nov. from diverse environment.</title>
        <authorList>
            <person name="Octaviana S."/>
        </authorList>
    </citation>
    <scope>NUCLEOTIDE SEQUENCE [LARGE SCALE GENOMIC DNA]</scope>
    <source>
        <strain evidence="2 3">PWU5</strain>
    </source>
</reference>
<dbReference type="Gene3D" id="2.30.30.40">
    <property type="entry name" value="SH3 Domains"/>
    <property type="match status" value="1"/>
</dbReference>
<keyword evidence="3" id="KW-1185">Reference proteome</keyword>
<dbReference type="EMBL" id="JAHESE010000008">
    <property type="protein sequence ID" value="MBT1708704.1"/>
    <property type="molecule type" value="Genomic_DNA"/>
</dbReference>
<proteinExistence type="predicted"/>
<feature type="domain" description="CheW-like" evidence="1">
    <location>
        <begin position="13"/>
        <end position="157"/>
    </location>
</feature>
<dbReference type="InterPro" id="IPR039315">
    <property type="entry name" value="CheW"/>
</dbReference>
<dbReference type="Proteomes" id="UP001319080">
    <property type="component" value="Unassembled WGS sequence"/>
</dbReference>
<dbReference type="RefSeq" id="WP_254084298.1">
    <property type="nucleotide sequence ID" value="NZ_JAHESE010000008.1"/>
</dbReference>
<gene>
    <name evidence="2" type="ORF">KK062_10740</name>
</gene>
<dbReference type="GO" id="GO:0006935">
    <property type="term" value="P:chemotaxis"/>
    <property type="evidence" value="ECO:0007669"/>
    <property type="project" value="InterPro"/>
</dbReference>